<reference evidence="3" key="1">
    <citation type="journal article" date="2015" name="Nature">
        <title>Complex archaea that bridge the gap between prokaryotes and eukaryotes.</title>
        <authorList>
            <person name="Spang A."/>
            <person name="Saw J.H."/>
            <person name="Jorgensen S.L."/>
            <person name="Zaremba-Niedzwiedzka K."/>
            <person name="Martijn J."/>
            <person name="Lind A.E."/>
            <person name="van Eijk R."/>
            <person name="Schleper C."/>
            <person name="Guy L."/>
            <person name="Ettema T.J."/>
        </authorList>
    </citation>
    <scope>NUCLEOTIDE SEQUENCE</scope>
</reference>
<organism evidence="3">
    <name type="scientific">marine sediment metagenome</name>
    <dbReference type="NCBI Taxonomy" id="412755"/>
    <lineage>
        <taxon>unclassified sequences</taxon>
        <taxon>metagenomes</taxon>
        <taxon>ecological metagenomes</taxon>
    </lineage>
</organism>
<gene>
    <name evidence="3" type="ORF">LCGC14_2795900</name>
</gene>
<evidence type="ECO:0000313" key="3">
    <source>
        <dbReference type="EMBL" id="KKK83185.1"/>
    </source>
</evidence>
<dbReference type="EMBL" id="LAZR01052340">
    <property type="protein sequence ID" value="KKK83185.1"/>
    <property type="molecule type" value="Genomic_DNA"/>
</dbReference>
<dbReference type="InterPro" id="IPR004305">
    <property type="entry name" value="Thiaminase-2/PQQC"/>
</dbReference>
<dbReference type="Pfam" id="PF03070">
    <property type="entry name" value="TENA_THI-4"/>
    <property type="match status" value="1"/>
</dbReference>
<evidence type="ECO:0000256" key="1">
    <source>
        <dbReference type="ARBA" id="ARBA00023002"/>
    </source>
</evidence>
<comment type="caution">
    <text evidence="3">The sequence shown here is derived from an EMBL/GenBank/DDBJ whole genome shotgun (WGS) entry which is preliminary data.</text>
</comment>
<dbReference type="PANTHER" id="PTHR40279:SF3">
    <property type="entry name" value="4-AMINOBENZOATE SYNTHASE"/>
    <property type="match status" value="1"/>
</dbReference>
<protein>
    <recommendedName>
        <fullName evidence="2">Thiaminase-2/PQQC domain-containing protein</fullName>
    </recommendedName>
</protein>
<dbReference type="Gene3D" id="1.20.910.10">
    <property type="entry name" value="Heme oxygenase-like"/>
    <property type="match status" value="1"/>
</dbReference>
<dbReference type="InterPro" id="IPR039068">
    <property type="entry name" value="PqqC-like"/>
</dbReference>
<dbReference type="GO" id="GO:0016491">
    <property type="term" value="F:oxidoreductase activity"/>
    <property type="evidence" value="ECO:0007669"/>
    <property type="project" value="UniProtKB-KW"/>
</dbReference>
<dbReference type="PANTHER" id="PTHR40279">
    <property type="entry name" value="PQQC-LIKE PROTEIN"/>
    <property type="match status" value="1"/>
</dbReference>
<accession>A0A0F8ZB71</accession>
<keyword evidence="1" id="KW-0560">Oxidoreductase</keyword>
<name>A0A0F8ZB71_9ZZZZ</name>
<dbReference type="InterPro" id="IPR016084">
    <property type="entry name" value="Haem_Oase-like_multi-hlx"/>
</dbReference>
<sequence length="105" mass="11700">ELFAPKIHTDRIAGLIRNYEFADDSALSYFRNRLKEAPKDVAFGLDWVLRHADTAEKQDAAANALIFKTDVLWAQLDALHAAYVEPGRIPPGAWQPDQGLAARTP</sequence>
<dbReference type="AlphaFoldDB" id="A0A0F8ZB71"/>
<evidence type="ECO:0000259" key="2">
    <source>
        <dbReference type="Pfam" id="PF03070"/>
    </source>
</evidence>
<feature type="non-terminal residue" evidence="3">
    <location>
        <position position="1"/>
    </location>
</feature>
<dbReference type="SUPFAM" id="SSF48613">
    <property type="entry name" value="Heme oxygenase-like"/>
    <property type="match status" value="1"/>
</dbReference>
<proteinExistence type="predicted"/>
<feature type="domain" description="Thiaminase-2/PQQC" evidence="2">
    <location>
        <begin position="2"/>
        <end position="77"/>
    </location>
</feature>